<feature type="compositionally biased region" description="Polar residues" evidence="6">
    <location>
        <begin position="549"/>
        <end position="567"/>
    </location>
</feature>
<name>A0AAD9IT89_9ANNE</name>
<dbReference type="SUPFAM" id="SSF57196">
    <property type="entry name" value="EGF/Laminin"/>
    <property type="match status" value="1"/>
</dbReference>
<dbReference type="SMART" id="SM00179">
    <property type="entry name" value="EGF_CA"/>
    <property type="match status" value="1"/>
</dbReference>
<feature type="compositionally biased region" description="Low complexity" evidence="6">
    <location>
        <begin position="674"/>
        <end position="698"/>
    </location>
</feature>
<feature type="region of interest" description="Disordered" evidence="6">
    <location>
        <begin position="299"/>
        <end position="368"/>
    </location>
</feature>
<sequence length="1381" mass="150561">MSVSALYVNWAFNDRILMSIFLYLFLRAAAFPLTIQPLNLHLVNGTKKLDHLECVRLTLLRQLDGKWAQRFRIVGTSKSLAFRKSGNRDTIALRPHGLRALSAGEPTKKTGQLSIKSFSRKCLRNSGGLPRRVRMAEDWQFGGSVQSEMLRLGGDHDIERCRGEVNKVKNIHRTFNESESTTTISSAKSTETNEISSTPNQYSSPTHSDDTTIKTEILSTTAIGDQSTSEPALTSIEATSSPTHSDDTTIKTEILSTTAIGDQSTSEPALTSIEATSTEEKHSTTIATTYIETVEQTSTTVGVSPEETSVTTSQFALSSTQEARTSEERTTEASSVTSSSIPGIITDSSTTSKEIQSTSGLRTTVGETTTADILTSTLEEHASSSISPTTEKELISSTGASTLLTNAQSVVTSSQTSTGRSTLDESTTLSTESENPSSSSAVLTSDVSSKMPSSSTIITSTLEESESTITISSAKSTETNEISSTPNQYSSPTHSDDTTIKTEILSTTAIGDQSTSEPALTSIEATSTEEKHSTTIATTYIETVEQTSTTVGVSPEETSVTTSQFALSSTQEARTSEERTTEASSVTSSSIPGIITDSSTTSKEIQSTSGLRTTVGETTTADILTSTLEEHASSSISPTTEKELISSTGTSTLLTNAQSVVTSSQTSTGRSTLDESTTLSTESENPSSSSTVLTSEVSSKMPSSSTIITSTLEESESTITISSAKSTVMNEISSMPNQNNISTPSFYSTVEPSTYSFGFFIFGDFANDSTFYSSDDGSTSLFLLHGFRFFGIRFNSIYINTNGYVSLGSRIDIIPSSPFVAGKNIIAPLGMDFDLSGSKGTDDSGLIYYNIYEYFDLLSITDASIRNLYDRVKDEIFNKYGDTSFTPSMVTVITWINCPRYPYDRSVSLEESASFQLVLTEDYSRHRSYIFFLYGEILMTSPNIGNVQGYSAAFEDRSYELPTSNVRAIGLNAFIGNTGRPGMWIFKTSSDRTELSEDSSEYQCLLWGIRQENDFQRQLIGPFVSWLPSCPCTYFQAIFDGRFFPVPGRDGCVVTSRIVFDSFSRAEPGDDQLILAVLMPQELKDIQLAGLLGNVNGNPDDDFQLPNGTILSSNMSQEEIYYQFGEHWKIPSGSSDSLFIKNEPDPVEPYTPLFTDNLPVTDEMKSVCGEDSFCLLDFQVTGKNKMAEQTRDVNTVNTENKINIGKENINFWSKFLFGCGYVFKFGGHDDDTKAVPLPIVVILCNCTEDTGTCTRKLLTPITGYNFQIDECQCRDQYTGKFCTEEKDFCKDSPCVPDATCISIPLEQQHTDSPKYNCTDCPTGYEEVVLVNLTVSKCVDIDECSLNNTNECEQMCINTEGSYKCDCISGYRKFNDTACEGL</sequence>
<dbReference type="InterPro" id="IPR000152">
    <property type="entry name" value="EGF-type_Asp/Asn_hydroxyl_site"/>
</dbReference>
<evidence type="ECO:0000256" key="5">
    <source>
        <dbReference type="PROSITE-ProRule" id="PRU00076"/>
    </source>
</evidence>
<dbReference type="EMBL" id="JAODUP010001405">
    <property type="protein sequence ID" value="KAK2140284.1"/>
    <property type="molecule type" value="Genomic_DNA"/>
</dbReference>
<evidence type="ECO:0000313" key="9">
    <source>
        <dbReference type="Proteomes" id="UP001208570"/>
    </source>
</evidence>
<dbReference type="InterPro" id="IPR049883">
    <property type="entry name" value="NOTCH1_EGF-like"/>
</dbReference>
<reference evidence="8" key="1">
    <citation type="journal article" date="2023" name="Mol. Biol. Evol.">
        <title>Third-Generation Sequencing Reveals the Adaptive Role of the Epigenome in Three Deep-Sea Polychaetes.</title>
        <authorList>
            <person name="Perez M."/>
            <person name="Aroh O."/>
            <person name="Sun Y."/>
            <person name="Lan Y."/>
            <person name="Juniper S.K."/>
            <person name="Young C.R."/>
            <person name="Angers B."/>
            <person name="Qian P.Y."/>
        </authorList>
    </citation>
    <scope>NUCLEOTIDE SEQUENCE</scope>
    <source>
        <strain evidence="8">P08H-3</strain>
    </source>
</reference>
<dbReference type="Pfam" id="PF06119">
    <property type="entry name" value="NIDO"/>
    <property type="match status" value="1"/>
</dbReference>
<keyword evidence="2 5" id="KW-0245">EGF-like domain</keyword>
<feature type="compositionally biased region" description="Low complexity" evidence="6">
    <location>
        <begin position="408"/>
        <end position="418"/>
    </location>
</feature>
<dbReference type="InterPro" id="IPR018097">
    <property type="entry name" value="EGF_Ca-bd_CS"/>
</dbReference>
<evidence type="ECO:0000259" key="7">
    <source>
        <dbReference type="PROSITE" id="PS50026"/>
    </source>
</evidence>
<feature type="region of interest" description="Disordered" evidence="6">
    <location>
        <begin position="222"/>
        <end position="247"/>
    </location>
</feature>
<feature type="compositionally biased region" description="Polar residues" evidence="6">
    <location>
        <begin position="346"/>
        <end position="368"/>
    </location>
</feature>
<organism evidence="8 9">
    <name type="scientific">Paralvinella palmiformis</name>
    <dbReference type="NCBI Taxonomy" id="53620"/>
    <lineage>
        <taxon>Eukaryota</taxon>
        <taxon>Metazoa</taxon>
        <taxon>Spiralia</taxon>
        <taxon>Lophotrochozoa</taxon>
        <taxon>Annelida</taxon>
        <taxon>Polychaeta</taxon>
        <taxon>Sedentaria</taxon>
        <taxon>Canalipalpata</taxon>
        <taxon>Terebellida</taxon>
        <taxon>Terebelliformia</taxon>
        <taxon>Alvinellidae</taxon>
        <taxon>Paralvinella</taxon>
    </lineage>
</organism>
<feature type="compositionally biased region" description="Polar residues" evidence="6">
    <location>
        <begin position="299"/>
        <end position="317"/>
    </location>
</feature>
<dbReference type="PROSITE" id="PS01187">
    <property type="entry name" value="EGF_CA"/>
    <property type="match status" value="1"/>
</dbReference>
<evidence type="ECO:0000256" key="2">
    <source>
        <dbReference type="ARBA" id="ARBA00022536"/>
    </source>
</evidence>
<evidence type="ECO:0000256" key="1">
    <source>
        <dbReference type="ARBA" id="ARBA00004370"/>
    </source>
</evidence>
<dbReference type="Proteomes" id="UP001208570">
    <property type="component" value="Unassembled WGS sequence"/>
</dbReference>
<keyword evidence="3" id="KW-0472">Membrane</keyword>
<dbReference type="PROSITE" id="PS50026">
    <property type="entry name" value="EGF_3"/>
    <property type="match status" value="1"/>
</dbReference>
<comment type="caution">
    <text evidence="5">Lacks conserved residue(s) required for the propagation of feature annotation.</text>
</comment>
<feature type="compositionally biased region" description="Polar residues" evidence="6">
    <location>
        <begin position="596"/>
        <end position="639"/>
    </location>
</feature>
<dbReference type="PANTHER" id="PTHR13802">
    <property type="entry name" value="MUCIN 4-RELATED"/>
    <property type="match status" value="1"/>
</dbReference>
<keyword evidence="9" id="KW-1185">Reference proteome</keyword>
<keyword evidence="4" id="KW-1015">Disulfide bond</keyword>
<dbReference type="GO" id="GO:0005509">
    <property type="term" value="F:calcium ion binding"/>
    <property type="evidence" value="ECO:0007669"/>
    <property type="project" value="InterPro"/>
</dbReference>
<dbReference type="InterPro" id="IPR051495">
    <property type="entry name" value="Epithelial_Barrier/Signaling"/>
</dbReference>
<dbReference type="GO" id="GO:0007160">
    <property type="term" value="P:cell-matrix adhesion"/>
    <property type="evidence" value="ECO:0007669"/>
    <property type="project" value="InterPro"/>
</dbReference>
<feature type="region of interest" description="Disordered" evidence="6">
    <location>
        <begin position="408"/>
        <end position="497"/>
    </location>
</feature>
<dbReference type="InterPro" id="IPR001881">
    <property type="entry name" value="EGF-like_Ca-bd_dom"/>
</dbReference>
<feature type="region of interest" description="Disordered" evidence="6">
    <location>
        <begin position="176"/>
        <end position="210"/>
    </location>
</feature>
<dbReference type="SMART" id="SM00539">
    <property type="entry name" value="NIDO"/>
    <property type="match status" value="1"/>
</dbReference>
<feature type="domain" description="EGF-like" evidence="7">
    <location>
        <begin position="1339"/>
        <end position="1379"/>
    </location>
</feature>
<feature type="compositionally biased region" description="Polar residues" evidence="6">
    <location>
        <begin position="222"/>
        <end position="243"/>
    </location>
</feature>
<dbReference type="CDD" id="cd00054">
    <property type="entry name" value="EGF_CA"/>
    <property type="match status" value="1"/>
</dbReference>
<protein>
    <recommendedName>
        <fullName evidence="7">EGF-like domain-containing protein</fullName>
    </recommendedName>
</protein>
<dbReference type="Pfam" id="PF23263">
    <property type="entry name" value="C8-3_MUC4"/>
    <property type="match status" value="1"/>
</dbReference>
<evidence type="ECO:0000256" key="3">
    <source>
        <dbReference type="ARBA" id="ARBA00023136"/>
    </source>
</evidence>
<dbReference type="PROSITE" id="PS00010">
    <property type="entry name" value="ASX_HYDROXYL"/>
    <property type="match status" value="1"/>
</dbReference>
<gene>
    <name evidence="8" type="ORF">LSH36_1402g00010</name>
</gene>
<accession>A0AAD9IT89</accession>
<comment type="caution">
    <text evidence="8">The sequence shown here is derived from an EMBL/GenBank/DDBJ whole genome shotgun (WGS) entry which is preliminary data.</text>
</comment>
<dbReference type="Pfam" id="PF07645">
    <property type="entry name" value="EGF_CA"/>
    <property type="match status" value="1"/>
</dbReference>
<feature type="compositionally biased region" description="Low complexity" evidence="6">
    <location>
        <begin position="424"/>
        <end position="479"/>
    </location>
</feature>
<dbReference type="SMART" id="SM00181">
    <property type="entry name" value="EGF"/>
    <property type="match status" value="2"/>
</dbReference>
<evidence type="ECO:0000256" key="4">
    <source>
        <dbReference type="ARBA" id="ARBA00023157"/>
    </source>
</evidence>
<evidence type="ECO:0000313" key="8">
    <source>
        <dbReference type="EMBL" id="KAK2140284.1"/>
    </source>
</evidence>
<feature type="compositionally biased region" description="Polar residues" evidence="6">
    <location>
        <begin position="177"/>
        <end position="206"/>
    </location>
</feature>
<proteinExistence type="predicted"/>
<dbReference type="InterPro" id="IPR000742">
    <property type="entry name" value="EGF"/>
</dbReference>
<dbReference type="InterPro" id="IPR056619">
    <property type="entry name" value="C8-3_MUC4"/>
</dbReference>
<evidence type="ECO:0000256" key="6">
    <source>
        <dbReference type="SAM" id="MobiDB-lite"/>
    </source>
</evidence>
<feature type="compositionally biased region" description="Low complexity" evidence="6">
    <location>
        <begin position="645"/>
        <end position="668"/>
    </location>
</feature>
<dbReference type="Gene3D" id="2.10.25.10">
    <property type="entry name" value="Laminin"/>
    <property type="match status" value="2"/>
</dbReference>
<dbReference type="PANTHER" id="PTHR13802:SF52">
    <property type="entry name" value="MUCIN-4"/>
    <property type="match status" value="1"/>
</dbReference>
<feature type="region of interest" description="Disordered" evidence="6">
    <location>
        <begin position="549"/>
        <end position="698"/>
    </location>
</feature>
<dbReference type="GO" id="GO:0016020">
    <property type="term" value="C:membrane"/>
    <property type="evidence" value="ECO:0007669"/>
    <property type="project" value="UniProtKB-SubCell"/>
</dbReference>
<comment type="subcellular location">
    <subcellularLocation>
        <location evidence="1">Membrane</location>
    </subcellularLocation>
</comment>
<dbReference type="PROSITE" id="PS01186">
    <property type="entry name" value="EGF_2"/>
    <property type="match status" value="1"/>
</dbReference>
<dbReference type="InterPro" id="IPR003886">
    <property type="entry name" value="NIDO_dom"/>
</dbReference>
<feature type="compositionally biased region" description="Polar residues" evidence="6">
    <location>
        <begin position="480"/>
        <end position="493"/>
    </location>
</feature>